<evidence type="ECO:0000313" key="2">
    <source>
        <dbReference type="Proteomes" id="UP000480350"/>
    </source>
</evidence>
<dbReference type="EMBL" id="WUPT01000005">
    <property type="protein sequence ID" value="MXQ09746.1"/>
    <property type="molecule type" value="Genomic_DNA"/>
</dbReference>
<evidence type="ECO:0000313" key="1">
    <source>
        <dbReference type="EMBL" id="MXQ09746.1"/>
    </source>
</evidence>
<sequence length="224" mass="25517">MTDAMGDVAGEAGGADDSVRLAFMTVEASLRAENWFFETVRGKLAETAPLSDFPTVMGANGHDYLLHFTQFLFFLRALDCTDADQIANYIEAHNARIEGLINDPDFSKSRNEYRKAVFRAERKAKILDTIRTLRMPVFAIYEYGHLLIDEMSPKTTEKLIEDLRFGGILARRTDDRIGVDQKRILIASTGFLEDTYRLSLLMQRRMIAMGLSDEEFRRARQMGD</sequence>
<accession>A0A7C9ITI1</accession>
<reference evidence="1 2" key="2">
    <citation type="submission" date="2020-03" db="EMBL/GenBank/DDBJ databases">
        <title>Kangsaoukella pontilimi gen. nov., sp. nov., a new member of the family Rhodobacteraceae isolated from a tidal mudflat.</title>
        <authorList>
            <person name="Kim I.S."/>
        </authorList>
    </citation>
    <scope>NUCLEOTIDE SEQUENCE [LARGE SCALE GENOMIC DNA]</scope>
    <source>
        <strain evidence="1 2">GH1-50</strain>
    </source>
</reference>
<gene>
    <name evidence="1" type="ORF">GQ651_18015</name>
</gene>
<dbReference type="AlphaFoldDB" id="A0A7C9ITI1"/>
<comment type="caution">
    <text evidence="1">The sequence shown here is derived from an EMBL/GenBank/DDBJ whole genome shotgun (WGS) entry which is preliminary data.</text>
</comment>
<organism evidence="1 2">
    <name type="scientific">Kangsaoukella pontilimi</name>
    <dbReference type="NCBI Taxonomy" id="2691042"/>
    <lineage>
        <taxon>Bacteria</taxon>
        <taxon>Pseudomonadati</taxon>
        <taxon>Pseudomonadota</taxon>
        <taxon>Alphaproteobacteria</taxon>
        <taxon>Rhodobacterales</taxon>
        <taxon>Paracoccaceae</taxon>
        <taxon>Kangsaoukella</taxon>
    </lineage>
</organism>
<name>A0A7C9ITI1_9RHOB</name>
<dbReference type="Proteomes" id="UP000480350">
    <property type="component" value="Unassembled WGS sequence"/>
</dbReference>
<dbReference type="RefSeq" id="WP_160765672.1">
    <property type="nucleotide sequence ID" value="NZ_WUPT01000005.1"/>
</dbReference>
<keyword evidence="2" id="KW-1185">Reference proteome</keyword>
<protein>
    <submittedName>
        <fullName evidence="1">Uncharacterized protein</fullName>
    </submittedName>
</protein>
<proteinExistence type="predicted"/>
<reference evidence="1 2" key="1">
    <citation type="submission" date="2019-12" db="EMBL/GenBank/DDBJ databases">
        <authorList>
            <person name="Lee S.D."/>
        </authorList>
    </citation>
    <scope>NUCLEOTIDE SEQUENCE [LARGE SCALE GENOMIC DNA]</scope>
    <source>
        <strain evidence="1 2">GH1-50</strain>
    </source>
</reference>